<dbReference type="PANTHER" id="PTHR11571">
    <property type="entry name" value="GLUTATHIONE S-TRANSFERASE"/>
    <property type="match status" value="1"/>
</dbReference>
<dbReference type="Pfam" id="PF14497">
    <property type="entry name" value="GST_C_3"/>
    <property type="match status" value="1"/>
</dbReference>
<evidence type="ECO:0000256" key="2">
    <source>
        <dbReference type="ARBA" id="ARBA00005861"/>
    </source>
</evidence>
<dbReference type="PANTHER" id="PTHR11571:SF222">
    <property type="entry name" value="GLUTATHIONE TRANSFERASE"/>
    <property type="match status" value="1"/>
</dbReference>
<evidence type="ECO:0000313" key="8">
    <source>
        <dbReference type="EMBL" id="EAR90277.1"/>
    </source>
</evidence>
<keyword evidence="9" id="KW-1185">Reference proteome</keyword>
<evidence type="ECO:0000256" key="1">
    <source>
        <dbReference type="ARBA" id="ARBA00003701"/>
    </source>
</evidence>
<dbReference type="GO" id="GO:0004364">
    <property type="term" value="F:glutathione transferase activity"/>
    <property type="evidence" value="ECO:0007669"/>
    <property type="project" value="UniProtKB-EC"/>
</dbReference>
<evidence type="ECO:0000256" key="4">
    <source>
        <dbReference type="ARBA" id="ARBA00022679"/>
    </source>
</evidence>
<dbReference type="Pfam" id="PF02798">
    <property type="entry name" value="GST_N"/>
    <property type="match status" value="1"/>
</dbReference>
<name>Q22YK8_TETTS</name>
<dbReference type="Proteomes" id="UP000009168">
    <property type="component" value="Unassembled WGS sequence"/>
</dbReference>
<dbReference type="EMBL" id="GG662800">
    <property type="protein sequence ID" value="EAR90277.1"/>
    <property type="molecule type" value="Genomic_DNA"/>
</dbReference>
<protein>
    <recommendedName>
        <fullName evidence="3">glutathione transferase</fullName>
        <ecNumber evidence="3">2.5.1.18</ecNumber>
    </recommendedName>
</protein>
<comment type="catalytic activity">
    <reaction evidence="5">
        <text>RX + glutathione = an S-substituted glutathione + a halide anion + H(+)</text>
        <dbReference type="Rhea" id="RHEA:16437"/>
        <dbReference type="ChEBI" id="CHEBI:15378"/>
        <dbReference type="ChEBI" id="CHEBI:16042"/>
        <dbReference type="ChEBI" id="CHEBI:17792"/>
        <dbReference type="ChEBI" id="CHEBI:57925"/>
        <dbReference type="ChEBI" id="CHEBI:90779"/>
        <dbReference type="EC" id="2.5.1.18"/>
    </reaction>
</comment>
<evidence type="ECO:0000259" key="6">
    <source>
        <dbReference type="PROSITE" id="PS50404"/>
    </source>
</evidence>
<dbReference type="HOGENOM" id="CLU_039475_2_0_1"/>
<dbReference type="KEGG" id="tet:TTHERM_00602870"/>
<reference evidence="9" key="1">
    <citation type="journal article" date="2006" name="PLoS Biol.">
        <title>Macronuclear genome sequence of the ciliate Tetrahymena thermophila, a model eukaryote.</title>
        <authorList>
            <person name="Eisen J.A."/>
            <person name="Coyne R.S."/>
            <person name="Wu M."/>
            <person name="Wu D."/>
            <person name="Thiagarajan M."/>
            <person name="Wortman J.R."/>
            <person name="Badger J.H."/>
            <person name="Ren Q."/>
            <person name="Amedeo P."/>
            <person name="Jones K.M."/>
            <person name="Tallon L.J."/>
            <person name="Delcher A.L."/>
            <person name="Salzberg S.L."/>
            <person name="Silva J.C."/>
            <person name="Haas B.J."/>
            <person name="Majoros W.H."/>
            <person name="Farzad M."/>
            <person name="Carlton J.M."/>
            <person name="Smith R.K. Jr."/>
            <person name="Garg J."/>
            <person name="Pearlman R.E."/>
            <person name="Karrer K.M."/>
            <person name="Sun L."/>
            <person name="Manning G."/>
            <person name="Elde N.C."/>
            <person name="Turkewitz A.P."/>
            <person name="Asai D.J."/>
            <person name="Wilkes D.E."/>
            <person name="Wang Y."/>
            <person name="Cai H."/>
            <person name="Collins K."/>
            <person name="Stewart B.A."/>
            <person name="Lee S.R."/>
            <person name="Wilamowska K."/>
            <person name="Weinberg Z."/>
            <person name="Ruzzo W.L."/>
            <person name="Wloga D."/>
            <person name="Gaertig J."/>
            <person name="Frankel J."/>
            <person name="Tsao C.-C."/>
            <person name="Gorovsky M.A."/>
            <person name="Keeling P.J."/>
            <person name="Waller R.F."/>
            <person name="Patron N.J."/>
            <person name="Cherry J.M."/>
            <person name="Stover N.A."/>
            <person name="Krieger C.J."/>
            <person name="del Toro C."/>
            <person name="Ryder H.F."/>
            <person name="Williamson S.C."/>
            <person name="Barbeau R.A."/>
            <person name="Hamilton E.P."/>
            <person name="Orias E."/>
        </authorList>
    </citation>
    <scope>NUCLEOTIDE SEQUENCE [LARGE SCALE GENOMIC DNA]</scope>
    <source>
        <strain evidence="9">SB210</strain>
    </source>
</reference>
<dbReference type="GeneID" id="7836498"/>
<dbReference type="InParanoid" id="Q22YK8"/>
<dbReference type="Gene3D" id="1.20.1050.130">
    <property type="match status" value="1"/>
</dbReference>
<dbReference type="SUPFAM" id="SSF52833">
    <property type="entry name" value="Thioredoxin-like"/>
    <property type="match status" value="1"/>
</dbReference>
<dbReference type="InterPro" id="IPR004046">
    <property type="entry name" value="GST_C"/>
</dbReference>
<keyword evidence="4" id="KW-0808">Transferase</keyword>
<dbReference type="OrthoDB" id="410118at2759"/>
<comment type="function">
    <text evidence="1">Conjugation of reduced glutathione to a wide number of exogenous and endogenous hydrophobic electrophiles.</text>
</comment>
<evidence type="ECO:0000256" key="3">
    <source>
        <dbReference type="ARBA" id="ARBA00012452"/>
    </source>
</evidence>
<dbReference type="InterPro" id="IPR004045">
    <property type="entry name" value="Glutathione_S-Trfase_N"/>
</dbReference>
<dbReference type="PROSITE" id="PS50404">
    <property type="entry name" value="GST_NTER"/>
    <property type="match status" value="1"/>
</dbReference>
<dbReference type="InterPro" id="IPR050213">
    <property type="entry name" value="GST_superfamily"/>
</dbReference>
<dbReference type="STRING" id="312017.Q22YK8"/>
<organism evidence="8 9">
    <name type="scientific">Tetrahymena thermophila (strain SB210)</name>
    <dbReference type="NCBI Taxonomy" id="312017"/>
    <lineage>
        <taxon>Eukaryota</taxon>
        <taxon>Sar</taxon>
        <taxon>Alveolata</taxon>
        <taxon>Ciliophora</taxon>
        <taxon>Intramacronucleata</taxon>
        <taxon>Oligohymenophorea</taxon>
        <taxon>Hymenostomatida</taxon>
        <taxon>Tetrahymenina</taxon>
        <taxon>Tetrahymenidae</taxon>
        <taxon>Tetrahymena</taxon>
    </lineage>
</organism>
<dbReference type="eggNOG" id="KOG1695">
    <property type="taxonomic scope" value="Eukaryota"/>
</dbReference>
<dbReference type="InterPro" id="IPR036282">
    <property type="entry name" value="Glutathione-S-Trfase_C_sf"/>
</dbReference>
<dbReference type="AlphaFoldDB" id="Q22YK8"/>
<comment type="similarity">
    <text evidence="2">Belongs to the GST superfamily. Mu family.</text>
</comment>
<feature type="domain" description="GST C-terminal" evidence="7">
    <location>
        <begin position="87"/>
        <end position="202"/>
    </location>
</feature>
<gene>
    <name evidence="8" type="ORF">TTHERM_00602870</name>
</gene>
<sequence>MSELILGYWGLPLKGQPIRYLLELGKQAYQDKKYSNKDEWFQQDKLNLGLDFPNLPYIIHGDVKMTESQNIVAYIIDLTKQTNLLGADKTKFKIQNIVLFCNDLIGSFKPISMKQGEERTQEIEKILPKIKLLEKDLNKKAHFFNNSLTLADIYAYCIIDNFQQLGGDSYKPFEESFKAFLDAFRSIPEIKAYIESDRCTRFQQQ</sequence>
<dbReference type="SFLD" id="SFLDS00019">
    <property type="entry name" value="Glutathione_Transferase_(cytos"/>
    <property type="match status" value="1"/>
</dbReference>
<dbReference type="GO" id="GO:0006749">
    <property type="term" value="P:glutathione metabolic process"/>
    <property type="evidence" value="ECO:0007669"/>
    <property type="project" value="TreeGrafter"/>
</dbReference>
<accession>Q22YK8</accession>
<dbReference type="InterPro" id="IPR010987">
    <property type="entry name" value="Glutathione-S-Trfase_C-like"/>
</dbReference>
<feature type="domain" description="GST N-terminal" evidence="6">
    <location>
        <begin position="2"/>
        <end position="83"/>
    </location>
</feature>
<dbReference type="InterPro" id="IPR036249">
    <property type="entry name" value="Thioredoxin-like_sf"/>
</dbReference>
<dbReference type="InterPro" id="IPR040079">
    <property type="entry name" value="Glutathione_S-Trfase"/>
</dbReference>
<evidence type="ECO:0000313" key="9">
    <source>
        <dbReference type="Proteomes" id="UP000009168"/>
    </source>
</evidence>
<evidence type="ECO:0000259" key="7">
    <source>
        <dbReference type="PROSITE" id="PS50405"/>
    </source>
</evidence>
<dbReference type="SUPFAM" id="SSF47616">
    <property type="entry name" value="GST C-terminal domain-like"/>
    <property type="match status" value="1"/>
</dbReference>
<proteinExistence type="inferred from homology"/>
<evidence type="ECO:0000256" key="5">
    <source>
        <dbReference type="ARBA" id="ARBA00047960"/>
    </source>
</evidence>
<dbReference type="EC" id="2.5.1.18" evidence="3"/>
<dbReference type="RefSeq" id="XP_001010522.1">
    <property type="nucleotide sequence ID" value="XM_001010522.1"/>
</dbReference>
<dbReference type="PROSITE" id="PS50405">
    <property type="entry name" value="GST_CTER"/>
    <property type="match status" value="1"/>
</dbReference>